<evidence type="ECO:0000313" key="2">
    <source>
        <dbReference type="Proteomes" id="UP000829494"/>
    </source>
</evidence>
<organism evidence="1 2">
    <name type="scientific">Streptomyces rimosus subsp. rimosus</name>
    <dbReference type="NCBI Taxonomy" id="132474"/>
    <lineage>
        <taxon>Bacteria</taxon>
        <taxon>Bacillati</taxon>
        <taxon>Actinomycetota</taxon>
        <taxon>Actinomycetes</taxon>
        <taxon>Kitasatosporales</taxon>
        <taxon>Streptomycetaceae</taxon>
        <taxon>Streptomyces</taxon>
    </lineage>
</organism>
<accession>A0ABY3Z541</accession>
<keyword evidence="2" id="KW-1185">Reference proteome</keyword>
<protein>
    <submittedName>
        <fullName evidence="1">Uncharacterized protein</fullName>
    </submittedName>
</protein>
<name>A0ABY3Z541_STRRM</name>
<reference evidence="1 2" key="1">
    <citation type="submission" date="2022-03" db="EMBL/GenBank/DDBJ databases">
        <title>Complete genome of Streptomyces rimosus ssp. rimosus R7 (=ATCC 10970).</title>
        <authorList>
            <person name="Beganovic S."/>
            <person name="Ruckert C."/>
            <person name="Busche T."/>
            <person name="Kalinowski J."/>
            <person name="Wittmann C."/>
        </authorList>
    </citation>
    <scope>NUCLEOTIDE SEQUENCE [LARGE SCALE GENOMIC DNA]</scope>
    <source>
        <strain evidence="1 2">R7</strain>
    </source>
</reference>
<sequence length="62" mass="6960">MRVEVISVTSMPLDVCVYLRKHAHAWVLYILQEILDHLGGVVPGMVITPPVITPRWLVSPGR</sequence>
<dbReference type="EMBL" id="CP094298">
    <property type="protein sequence ID" value="UNZ05074.1"/>
    <property type="molecule type" value="Genomic_DNA"/>
</dbReference>
<dbReference type="Proteomes" id="UP000829494">
    <property type="component" value="Chromosome"/>
</dbReference>
<gene>
    <name evidence="1" type="ORF">SRIMR7_23240</name>
</gene>
<evidence type="ECO:0000313" key="1">
    <source>
        <dbReference type="EMBL" id="UNZ05074.1"/>
    </source>
</evidence>
<proteinExistence type="predicted"/>